<keyword evidence="6" id="KW-0804">Transcription</keyword>
<dbReference type="GO" id="GO:0003712">
    <property type="term" value="F:transcription coregulator activity"/>
    <property type="evidence" value="ECO:0007669"/>
    <property type="project" value="TreeGrafter"/>
</dbReference>
<feature type="region of interest" description="Disordered" evidence="10">
    <location>
        <begin position="292"/>
        <end position="316"/>
    </location>
</feature>
<dbReference type="GO" id="GO:0016592">
    <property type="term" value="C:mediator complex"/>
    <property type="evidence" value="ECO:0007669"/>
    <property type="project" value="InterPro"/>
</dbReference>
<evidence type="ECO:0000259" key="11">
    <source>
        <dbReference type="PROSITE" id="PS51319"/>
    </source>
</evidence>
<evidence type="ECO:0000256" key="4">
    <source>
        <dbReference type="ARBA" id="ARBA00023015"/>
    </source>
</evidence>
<sequence length="661" mass="72785">MVNSVPELSQRLVKALDEDYNVIDMRAVLEIITILEQTSVTEELLKTTRLGKLVNVLRKKTSNEELANRAKGLVKRWRKIALPLSNGSASADHQQRTASSVRNTNNNVHQYSQHPEALAFRNGTSERLTHRPDSRSQSPLIKNERPLTTIYVSDRSQSPMLVQTGPVKRKLGPDLVSQQIRLSNVTEVLDNQNSNSSFHSVISLDTTSESLATSAAKLKKEKRANKKHKPLASDFDSLSNTSESNAVYFQNSVLPNAQPPKKSELTFEGKLNNVQSHEIPVAMALPINDAPPVQPVVEEKPTPKKRGRKKGSKLIGKPVVNSYSDIKQKIASISGKTKIKTTKELLADLQNRKNQGLSQSVTPSLVLASSTPPLVKAESPKTSQTVTNVLPQTTIKKEAVAEPEKVIKETPSTSVSSAPSISNVKKRPRSVTPEKLPEGPLTIEQILAQLPPVDRSCLLTEDPEEVPCTCTERPASPIPSVNVIAPVPKRSIFDEDYEEESSENQAQVVAVPLPLPSLPKVIIDPNCPAKGKFCDLPANVTSEMLHRLHTSFIEGVNGNFDHGYSDKNKCLSQNEVLVLDGTDSVPKYGTKPDGSLHPPLPKNPGLDSDSVLVHSNIQFSERNSESRGSCSRNEFKEWHEVVQRRSYNDELLTILPYVVID</sequence>
<feature type="region of interest" description="Disordered" evidence="10">
    <location>
        <begin position="401"/>
        <end position="436"/>
    </location>
</feature>
<dbReference type="GO" id="GO:0010628">
    <property type="term" value="P:positive regulation of gene expression"/>
    <property type="evidence" value="ECO:0007669"/>
    <property type="project" value="TreeGrafter"/>
</dbReference>
<keyword evidence="7 9" id="KW-0539">Nucleus</keyword>
<dbReference type="InterPro" id="IPR003617">
    <property type="entry name" value="TFIIS/CRSP70_N_sub"/>
</dbReference>
<dbReference type="EMBL" id="GIIL01001157">
    <property type="protein sequence ID" value="NOV44883.1"/>
    <property type="molecule type" value="Transcribed_RNA"/>
</dbReference>
<organism evidence="12">
    <name type="scientific">Xenopsylla cheopis</name>
    <name type="common">Oriental rat flea</name>
    <name type="synonym">Pulex cheopis</name>
    <dbReference type="NCBI Taxonomy" id="163159"/>
    <lineage>
        <taxon>Eukaryota</taxon>
        <taxon>Metazoa</taxon>
        <taxon>Ecdysozoa</taxon>
        <taxon>Arthropoda</taxon>
        <taxon>Hexapoda</taxon>
        <taxon>Insecta</taxon>
        <taxon>Pterygota</taxon>
        <taxon>Neoptera</taxon>
        <taxon>Endopterygota</taxon>
        <taxon>Siphonaptera</taxon>
        <taxon>Pulicidae</taxon>
        <taxon>Xenopsyllinae</taxon>
        <taxon>Xenopsylla</taxon>
    </lineage>
</organism>
<dbReference type="SMART" id="SM00509">
    <property type="entry name" value="TFS2N"/>
    <property type="match status" value="1"/>
</dbReference>
<comment type="similarity">
    <text evidence="2">Belongs to the Mediator complex subunit 26 family.</text>
</comment>
<evidence type="ECO:0000256" key="2">
    <source>
        <dbReference type="ARBA" id="ARBA00009681"/>
    </source>
</evidence>
<comment type="subcellular location">
    <subcellularLocation>
        <location evidence="1 9">Nucleus</location>
    </subcellularLocation>
</comment>
<proteinExistence type="inferred from homology"/>
<protein>
    <recommendedName>
        <fullName evidence="3">Mediator of RNA polymerase II transcription subunit 26</fullName>
    </recommendedName>
    <alternativeName>
        <fullName evidence="8">Mediator complex subunit 26</fullName>
    </alternativeName>
</protein>
<feature type="domain" description="TFIIS N-terminal" evidence="11">
    <location>
        <begin position="7"/>
        <end position="84"/>
    </location>
</feature>
<evidence type="ECO:0000256" key="3">
    <source>
        <dbReference type="ARBA" id="ARBA00019686"/>
    </source>
</evidence>
<evidence type="ECO:0000256" key="1">
    <source>
        <dbReference type="ARBA" id="ARBA00004123"/>
    </source>
</evidence>
<accession>A0A6M2DF00</accession>
<feature type="region of interest" description="Disordered" evidence="10">
    <location>
        <begin position="587"/>
        <end position="607"/>
    </location>
</feature>
<evidence type="ECO:0000256" key="8">
    <source>
        <dbReference type="ARBA" id="ARBA00031968"/>
    </source>
</evidence>
<dbReference type="InterPro" id="IPR035441">
    <property type="entry name" value="TFIIS/LEDGF_dom_sf"/>
</dbReference>
<dbReference type="CDD" id="cd00183">
    <property type="entry name" value="TFIIS_I"/>
    <property type="match status" value="1"/>
</dbReference>
<dbReference type="InterPro" id="IPR042376">
    <property type="entry name" value="MED26"/>
</dbReference>
<dbReference type="PANTHER" id="PTHR15201">
    <property type="entry name" value="CRSP70"/>
    <property type="match status" value="1"/>
</dbReference>
<evidence type="ECO:0000256" key="7">
    <source>
        <dbReference type="ARBA" id="ARBA00023242"/>
    </source>
</evidence>
<dbReference type="GO" id="GO:0006357">
    <property type="term" value="P:regulation of transcription by RNA polymerase II"/>
    <property type="evidence" value="ECO:0007669"/>
    <property type="project" value="InterPro"/>
</dbReference>
<evidence type="ECO:0000313" key="12">
    <source>
        <dbReference type="EMBL" id="NOV44883.1"/>
    </source>
</evidence>
<evidence type="ECO:0000256" key="5">
    <source>
        <dbReference type="ARBA" id="ARBA00023159"/>
    </source>
</evidence>
<evidence type="ECO:0000256" key="9">
    <source>
        <dbReference type="PROSITE-ProRule" id="PRU00649"/>
    </source>
</evidence>
<evidence type="ECO:0000256" key="6">
    <source>
        <dbReference type="ARBA" id="ARBA00023163"/>
    </source>
</evidence>
<dbReference type="Pfam" id="PF08711">
    <property type="entry name" value="Med26"/>
    <property type="match status" value="1"/>
</dbReference>
<dbReference type="PANTHER" id="PTHR15201:SF1">
    <property type="entry name" value="MEDIATOR OF RNA POLYMERASE II TRANSCRIPTION SUBUNIT 26"/>
    <property type="match status" value="1"/>
</dbReference>
<reference evidence="12" key="1">
    <citation type="submission" date="2020-03" db="EMBL/GenBank/DDBJ databases">
        <title>Transcriptomic Profiling of the Digestive Tract of the Rat Flea, Xenopsylla cheopis, Following Blood Feeding and Infection with Yersinia pestis.</title>
        <authorList>
            <person name="Bland D.M."/>
            <person name="Martens C.A."/>
            <person name="Virtaneva K."/>
            <person name="Kanakabandi K."/>
            <person name="Long D."/>
            <person name="Rosenke R."/>
            <person name="Saturday G.A."/>
            <person name="Hoyt F.H."/>
            <person name="Bruno D.P."/>
            <person name="Ribeiro J.M.C."/>
            <person name="Hinnebusch J."/>
        </authorList>
    </citation>
    <scope>NUCLEOTIDE SEQUENCE</scope>
</reference>
<keyword evidence="5" id="KW-0010">Activator</keyword>
<evidence type="ECO:0000256" key="10">
    <source>
        <dbReference type="SAM" id="MobiDB-lite"/>
    </source>
</evidence>
<dbReference type="AlphaFoldDB" id="A0A6M2DF00"/>
<dbReference type="PROSITE" id="PS51319">
    <property type="entry name" value="TFIIS_N"/>
    <property type="match status" value="1"/>
</dbReference>
<feature type="compositionally biased region" description="Low complexity" evidence="10">
    <location>
        <begin position="410"/>
        <end position="422"/>
    </location>
</feature>
<dbReference type="GO" id="GO:0070847">
    <property type="term" value="C:core mediator complex"/>
    <property type="evidence" value="ECO:0007669"/>
    <property type="project" value="TreeGrafter"/>
</dbReference>
<keyword evidence="4" id="KW-0805">Transcription regulation</keyword>
<name>A0A6M2DF00_XENCH</name>
<dbReference type="SUPFAM" id="SSF47676">
    <property type="entry name" value="Conserved domain common to transcription factors TFIIS, elongin A, CRSP70"/>
    <property type="match status" value="1"/>
</dbReference>
<dbReference type="InterPro" id="IPR017923">
    <property type="entry name" value="TFIIS_N"/>
</dbReference>
<feature type="compositionally biased region" description="Basic residues" evidence="10">
    <location>
        <begin position="303"/>
        <end position="312"/>
    </location>
</feature>
<dbReference type="Gene3D" id="1.20.930.10">
    <property type="entry name" value="Conserved domain common to transcription factors TFIIS, elongin A, CRSP70"/>
    <property type="match status" value="1"/>
</dbReference>